<evidence type="ECO:0000256" key="1">
    <source>
        <dbReference type="ARBA" id="ARBA00004141"/>
    </source>
</evidence>
<proteinExistence type="inferred from homology"/>
<dbReference type="InterPro" id="IPR002781">
    <property type="entry name" value="TM_pro_TauE-like"/>
</dbReference>
<protein>
    <recommendedName>
        <fullName evidence="5">Probable membrane transporter protein</fullName>
    </recommendedName>
</protein>
<dbReference type="GO" id="GO:0005886">
    <property type="term" value="C:plasma membrane"/>
    <property type="evidence" value="ECO:0007669"/>
    <property type="project" value="UniProtKB-SubCell"/>
</dbReference>
<dbReference type="PANTHER" id="PTHR43701:SF2">
    <property type="entry name" value="MEMBRANE TRANSPORTER PROTEIN YJNA-RELATED"/>
    <property type="match status" value="1"/>
</dbReference>
<dbReference type="PANTHER" id="PTHR43701">
    <property type="entry name" value="MEMBRANE TRANSPORTER PROTEIN MJ0441-RELATED"/>
    <property type="match status" value="1"/>
</dbReference>
<reference evidence="6" key="1">
    <citation type="journal article" date="2020" name="bioRxiv">
        <title>A rank-normalized archaeal taxonomy based on genome phylogeny resolves widespread incomplete and uneven classifications.</title>
        <authorList>
            <person name="Rinke C."/>
            <person name="Chuvochina M."/>
            <person name="Mussig A.J."/>
            <person name="Chaumeil P.-A."/>
            <person name="Waite D.W."/>
            <person name="Whitman W.B."/>
            <person name="Parks D.H."/>
            <person name="Hugenholtz P."/>
        </authorList>
    </citation>
    <scope>NUCLEOTIDE SEQUENCE</scope>
    <source>
        <strain evidence="6">UBA8834</strain>
    </source>
</reference>
<comment type="caution">
    <text evidence="6">The sequence shown here is derived from an EMBL/GenBank/DDBJ whole genome shotgun (WGS) entry which is preliminary data.</text>
</comment>
<sequence length="280" mass="29520">MIGVAILTYILASIFAIAGMGAAGVLIPNYIALGLSVHAAMLLGLTQNTAELTVATGINWKKGLIEWRKVAKVFIPAALLVPLGAYVNIHIPRILILVAFALFLLFALYRMLSSGKIENSDGWKIYLLGAIEGFTAGLIGMDAAPIALIAFSYLFGNPKKVSANTAAAALGVSSVTLVTYLALLPKIPIATGTLVTIATAGFLGGITGVFFMHRIKPLYVRYTMVAILSLAFVEITEKIVTAKVPGTLHILSIGTVILGLFAFLYGTGKKFKEGKALPAP</sequence>
<comment type="subcellular location">
    <subcellularLocation>
        <location evidence="5">Cell membrane</location>
        <topology evidence="5">Multi-pass membrane protein</topology>
    </subcellularLocation>
    <subcellularLocation>
        <location evidence="1">Membrane</location>
        <topology evidence="1">Multi-pass membrane protein</topology>
    </subcellularLocation>
</comment>
<comment type="similarity">
    <text evidence="5">Belongs to the 4-toluene sulfonate uptake permease (TSUP) (TC 2.A.102) family.</text>
</comment>
<feature type="transmembrane region" description="Helical" evidence="5">
    <location>
        <begin position="70"/>
        <end position="87"/>
    </location>
</feature>
<keyword evidence="3 5" id="KW-1133">Transmembrane helix</keyword>
<feature type="transmembrane region" description="Helical" evidence="5">
    <location>
        <begin position="189"/>
        <end position="211"/>
    </location>
</feature>
<evidence type="ECO:0000256" key="3">
    <source>
        <dbReference type="ARBA" id="ARBA00022989"/>
    </source>
</evidence>
<feature type="transmembrane region" description="Helical" evidence="5">
    <location>
        <begin position="218"/>
        <end position="235"/>
    </location>
</feature>
<feature type="transmembrane region" description="Helical" evidence="5">
    <location>
        <begin position="163"/>
        <end position="183"/>
    </location>
</feature>
<feature type="transmembrane region" description="Helical" evidence="5">
    <location>
        <begin position="125"/>
        <end position="151"/>
    </location>
</feature>
<organism evidence="6 7">
    <name type="scientific">Pyrococcus horikoshii</name>
    <dbReference type="NCBI Taxonomy" id="53953"/>
    <lineage>
        <taxon>Archaea</taxon>
        <taxon>Methanobacteriati</taxon>
        <taxon>Methanobacteriota</taxon>
        <taxon>Thermococci</taxon>
        <taxon>Thermococcales</taxon>
        <taxon>Thermococcaceae</taxon>
        <taxon>Pyrococcus</taxon>
    </lineage>
</organism>
<feature type="transmembrane region" description="Helical" evidence="5">
    <location>
        <begin position="247"/>
        <end position="265"/>
    </location>
</feature>
<dbReference type="Pfam" id="PF01925">
    <property type="entry name" value="TauE"/>
    <property type="match status" value="1"/>
</dbReference>
<keyword evidence="2 5" id="KW-0812">Transmembrane</keyword>
<evidence type="ECO:0000256" key="5">
    <source>
        <dbReference type="RuleBase" id="RU363041"/>
    </source>
</evidence>
<feature type="transmembrane region" description="Helical" evidence="5">
    <location>
        <begin position="6"/>
        <end position="23"/>
    </location>
</feature>
<dbReference type="AlphaFoldDB" id="A0A832T9K6"/>
<dbReference type="Proteomes" id="UP000617544">
    <property type="component" value="Unassembled WGS sequence"/>
</dbReference>
<dbReference type="OMA" id="LYVRYTM"/>
<evidence type="ECO:0000256" key="2">
    <source>
        <dbReference type="ARBA" id="ARBA00022692"/>
    </source>
</evidence>
<feature type="transmembrane region" description="Helical" evidence="5">
    <location>
        <begin position="94"/>
        <end position="113"/>
    </location>
</feature>
<name>A0A832T9K6_PYRHR</name>
<dbReference type="RefSeq" id="WP_010884978.1">
    <property type="nucleotide sequence ID" value="NZ_DUJN01000005.1"/>
</dbReference>
<dbReference type="InterPro" id="IPR051598">
    <property type="entry name" value="TSUP/Inactive_protease-like"/>
</dbReference>
<dbReference type="EMBL" id="DUJN01000005">
    <property type="protein sequence ID" value="HII61259.1"/>
    <property type="molecule type" value="Genomic_DNA"/>
</dbReference>
<accession>A0A832T9K6</accession>
<keyword evidence="4 5" id="KW-0472">Membrane</keyword>
<keyword evidence="5" id="KW-1003">Cell membrane</keyword>
<dbReference type="GeneID" id="1443213"/>
<evidence type="ECO:0000256" key="4">
    <source>
        <dbReference type="ARBA" id="ARBA00023136"/>
    </source>
</evidence>
<gene>
    <name evidence="6" type="ORF">HA331_05855</name>
</gene>
<evidence type="ECO:0000313" key="7">
    <source>
        <dbReference type="Proteomes" id="UP000617544"/>
    </source>
</evidence>
<evidence type="ECO:0000313" key="6">
    <source>
        <dbReference type="EMBL" id="HII61259.1"/>
    </source>
</evidence>